<dbReference type="InterPro" id="IPR045032">
    <property type="entry name" value="PEL"/>
</dbReference>
<feature type="domain" description="Pectate lyase" evidence="4">
    <location>
        <begin position="67"/>
        <end position="280"/>
    </location>
</feature>
<proteinExistence type="inferred from homology"/>
<keyword evidence="3" id="KW-0732">Signal</keyword>
<dbReference type="InterPro" id="IPR011050">
    <property type="entry name" value="Pectin_lyase_fold/virulence"/>
</dbReference>
<keyword evidence="1 2" id="KW-0456">Lyase</keyword>
<dbReference type="SUPFAM" id="SSF51126">
    <property type="entry name" value="Pectin lyase-like"/>
    <property type="match status" value="1"/>
</dbReference>
<dbReference type="InterPro" id="IPR006626">
    <property type="entry name" value="PbH1"/>
</dbReference>
<dbReference type="EMBL" id="JBHSFQ010000033">
    <property type="protein sequence ID" value="MFC4565198.1"/>
    <property type="molecule type" value="Genomic_DNA"/>
</dbReference>
<keyword evidence="2" id="KW-0119">Carbohydrate metabolism</keyword>
<dbReference type="PANTHER" id="PTHR31683:SF18">
    <property type="entry name" value="PECTATE LYASE 21-RELATED"/>
    <property type="match status" value="1"/>
</dbReference>
<protein>
    <submittedName>
        <fullName evidence="5">Polysaccharide lyase family 1 protein</fullName>
    </submittedName>
</protein>
<evidence type="ECO:0000256" key="3">
    <source>
        <dbReference type="SAM" id="SignalP"/>
    </source>
</evidence>
<dbReference type="RefSeq" id="WP_378578948.1">
    <property type="nucleotide sequence ID" value="NZ_JBHSFQ010000033.1"/>
</dbReference>
<reference evidence="6" key="1">
    <citation type="journal article" date="2019" name="Int. J. Syst. Evol. Microbiol.">
        <title>The Global Catalogue of Microorganisms (GCM) 10K type strain sequencing project: providing services to taxonomists for standard genome sequencing and annotation.</title>
        <authorList>
            <consortium name="The Broad Institute Genomics Platform"/>
            <consortium name="The Broad Institute Genome Sequencing Center for Infectious Disease"/>
            <person name="Wu L."/>
            <person name="Ma J."/>
        </authorList>
    </citation>
    <scope>NUCLEOTIDE SEQUENCE [LARGE SCALE GENOMIC DNA]</scope>
    <source>
        <strain evidence="6">XZYJ18</strain>
    </source>
</reference>
<dbReference type="GO" id="GO:0016829">
    <property type="term" value="F:lyase activity"/>
    <property type="evidence" value="ECO:0007669"/>
    <property type="project" value="UniProtKB-KW"/>
</dbReference>
<organism evidence="5 6">
    <name type="scientific">Nocardiopsis mangrovi</name>
    <dbReference type="NCBI Taxonomy" id="1179818"/>
    <lineage>
        <taxon>Bacteria</taxon>
        <taxon>Bacillati</taxon>
        <taxon>Actinomycetota</taxon>
        <taxon>Actinomycetes</taxon>
        <taxon>Streptosporangiales</taxon>
        <taxon>Nocardiopsidaceae</taxon>
        <taxon>Nocardiopsis</taxon>
    </lineage>
</organism>
<keyword evidence="6" id="KW-1185">Reference proteome</keyword>
<dbReference type="InterPro" id="IPR012334">
    <property type="entry name" value="Pectin_lyas_fold"/>
</dbReference>
<comment type="subcellular location">
    <subcellularLocation>
        <location evidence="2">Secreted</location>
    </subcellularLocation>
</comment>
<evidence type="ECO:0000259" key="4">
    <source>
        <dbReference type="SMART" id="SM00656"/>
    </source>
</evidence>
<sequence length="342" mass="36470">MTTTFPTRRRWWLAVPAVVLGGSLVGVPAAGADPGSPSVPAADARAADWPDAPDGFASTGGGTTGGAAGETVTVTDYAGLVRYATADEPYVIRVDGQIRVEPLGTEVRVASDKTIIGAGADAHIVGGGFFLNEVSNVIIRNLTIRDTRMPDDDPGDDAYDYDGIQMDGADHVWIDHNRIERMNDGLIDSREDTTDLTVSWNILNEGNKSFGIGWTDNVTARMTIHHNLVSDTNSRNPSIDNVAMAHLYNNHLRDTGSGNWSRGSSNTVIENSYFQDVEDPYYKDADASLVQRGSIVVDSDGRRETGGSAFDPGAHYSYTLDPADDVPALLDDGAGPQADIGV</sequence>
<feature type="signal peptide" evidence="3">
    <location>
        <begin position="1"/>
        <end position="32"/>
    </location>
</feature>
<evidence type="ECO:0000313" key="5">
    <source>
        <dbReference type="EMBL" id="MFC4565198.1"/>
    </source>
</evidence>
<comment type="similarity">
    <text evidence="2">Belongs to the polysaccharide lyase 1 family.</text>
</comment>
<keyword evidence="2" id="KW-0964">Secreted</keyword>
<dbReference type="Gene3D" id="2.160.20.10">
    <property type="entry name" value="Single-stranded right-handed beta-helix, Pectin lyase-like"/>
    <property type="match status" value="1"/>
</dbReference>
<evidence type="ECO:0000256" key="2">
    <source>
        <dbReference type="RuleBase" id="RU361173"/>
    </source>
</evidence>
<dbReference type="Proteomes" id="UP001595923">
    <property type="component" value="Unassembled WGS sequence"/>
</dbReference>
<comment type="caution">
    <text evidence="5">The sequence shown here is derived from an EMBL/GenBank/DDBJ whole genome shotgun (WGS) entry which is preliminary data.</text>
</comment>
<feature type="chain" id="PRO_5046949785" evidence="3">
    <location>
        <begin position="33"/>
        <end position="342"/>
    </location>
</feature>
<dbReference type="Pfam" id="PF00544">
    <property type="entry name" value="Pectate_lyase_4"/>
    <property type="match status" value="1"/>
</dbReference>
<gene>
    <name evidence="5" type="ORF">ACFO4E_25355</name>
</gene>
<dbReference type="SMART" id="SM00656">
    <property type="entry name" value="Amb_all"/>
    <property type="match status" value="1"/>
</dbReference>
<name>A0ABV9E6E2_9ACTN</name>
<keyword evidence="2" id="KW-0624">Polysaccharide degradation</keyword>
<evidence type="ECO:0000313" key="6">
    <source>
        <dbReference type="Proteomes" id="UP001595923"/>
    </source>
</evidence>
<accession>A0ABV9E6E2</accession>
<dbReference type="InterPro" id="IPR002022">
    <property type="entry name" value="Pec_lyase"/>
</dbReference>
<evidence type="ECO:0000256" key="1">
    <source>
        <dbReference type="ARBA" id="ARBA00023239"/>
    </source>
</evidence>
<dbReference type="PANTHER" id="PTHR31683">
    <property type="entry name" value="PECTATE LYASE 18-RELATED"/>
    <property type="match status" value="1"/>
</dbReference>
<dbReference type="SMART" id="SM00710">
    <property type="entry name" value="PbH1"/>
    <property type="match status" value="4"/>
</dbReference>